<accession>A0A839MZA2</accession>
<evidence type="ECO:0000313" key="2">
    <source>
        <dbReference type="EMBL" id="MBB2890790.1"/>
    </source>
</evidence>
<evidence type="ECO:0000313" key="3">
    <source>
        <dbReference type="Proteomes" id="UP000559182"/>
    </source>
</evidence>
<keyword evidence="1" id="KW-0812">Transmembrane</keyword>
<feature type="transmembrane region" description="Helical" evidence="1">
    <location>
        <begin position="34"/>
        <end position="54"/>
    </location>
</feature>
<feature type="transmembrane region" description="Helical" evidence="1">
    <location>
        <begin position="103"/>
        <end position="125"/>
    </location>
</feature>
<feature type="transmembrane region" description="Helical" evidence="1">
    <location>
        <begin position="61"/>
        <end position="83"/>
    </location>
</feature>
<organism evidence="2 3">
    <name type="scientific">Flexivirga oryzae</name>
    <dbReference type="NCBI Taxonomy" id="1794944"/>
    <lineage>
        <taxon>Bacteria</taxon>
        <taxon>Bacillati</taxon>
        <taxon>Actinomycetota</taxon>
        <taxon>Actinomycetes</taxon>
        <taxon>Micrococcales</taxon>
        <taxon>Dermacoccaceae</taxon>
        <taxon>Flexivirga</taxon>
    </lineage>
</organism>
<feature type="transmembrane region" description="Helical" evidence="1">
    <location>
        <begin position="7"/>
        <end position="28"/>
    </location>
</feature>
<dbReference type="Proteomes" id="UP000559182">
    <property type="component" value="Unassembled WGS sequence"/>
</dbReference>
<gene>
    <name evidence="2" type="ORF">FHU39_000774</name>
</gene>
<protein>
    <submittedName>
        <fullName evidence="2">Uncharacterized protein</fullName>
    </submittedName>
</protein>
<dbReference type="RefSeq" id="WP_183319134.1">
    <property type="nucleotide sequence ID" value="NZ_JACHVQ010000001.1"/>
</dbReference>
<evidence type="ECO:0000256" key="1">
    <source>
        <dbReference type="SAM" id="Phobius"/>
    </source>
</evidence>
<dbReference type="AlphaFoldDB" id="A0A839MZA2"/>
<sequence>MMYRDRWIAESAAFLLWGLTSTVGLLAFLTVFTIGIFVLPVAVVFVWCAFALTFRKPAREFTMVGVLLGPAVWSLYIGITWAARDFSPDGRTSHLVPLRFLPYAGVTAACLATAVALFVVVGVRIHRRPDIGGKYL</sequence>
<keyword evidence="1" id="KW-0472">Membrane</keyword>
<comment type="caution">
    <text evidence="2">The sequence shown here is derived from an EMBL/GenBank/DDBJ whole genome shotgun (WGS) entry which is preliminary data.</text>
</comment>
<keyword evidence="3" id="KW-1185">Reference proteome</keyword>
<dbReference type="EMBL" id="JACHVQ010000001">
    <property type="protein sequence ID" value="MBB2890790.1"/>
    <property type="molecule type" value="Genomic_DNA"/>
</dbReference>
<reference evidence="2 3" key="1">
    <citation type="submission" date="2020-08" db="EMBL/GenBank/DDBJ databases">
        <title>Sequencing the genomes of 1000 actinobacteria strains.</title>
        <authorList>
            <person name="Klenk H.-P."/>
        </authorList>
    </citation>
    <scope>NUCLEOTIDE SEQUENCE [LARGE SCALE GENOMIC DNA]</scope>
    <source>
        <strain evidence="2 3">DSM 105369</strain>
    </source>
</reference>
<name>A0A839MZA2_9MICO</name>
<keyword evidence="1" id="KW-1133">Transmembrane helix</keyword>
<proteinExistence type="predicted"/>